<keyword evidence="3" id="KW-0998">Cell outer membrane</keyword>
<dbReference type="GO" id="GO:0046819">
    <property type="term" value="P:protein secretion by the type V secretion system"/>
    <property type="evidence" value="ECO:0007669"/>
    <property type="project" value="TreeGrafter"/>
</dbReference>
<sequence>MKNVNKILTISLLTSSVLLGATPNIGDVNRQIQAPKDLPKKVTPLVDIDGVKKYKEPMSDDKSGKTIFVKDFKIENAIHISETELKNLISSFINKDLTFSQLQEVASIITKEYRKQGYFVARAYLPIQNIQENDNVIVISIIEGNYGEFKLKNTSLVKDSVVQNMLDEAKKDNVIATSTLERSMLLINDTPGVMVSKAELMPGAEVGTSDFDIETTSQNRLDGYVVADNYGSKYTGRNRVQALVNVNSPFNIGDKLTVSGLVSNGADLKNGKIAYSAPLASNGLRGEMSYSRTDYSLTKDYKYLNADGDSEIFDLGVSYPVIRTQSENLNLSLKFANKDMNDYQDSDKTADKNIKSFVASVAYLKDYSLLGLASRFDSNFNLTTGRLNSDNSNVDTGRYNKIDFYVSILLYLNQTFSLNTNLTAQKVLGSKNLDGSEDLSLGGAYGVKLYPDSEQSAENGYIFNTELFSQLPNINQYSHKVGLFYDVGNVYMEDSSQDANFDRATLQDVGVGYYSNYKDFFLKTQMAWNLNSQAISSETTSHGNTKLLIQAGMVF</sequence>
<evidence type="ECO:0000256" key="1">
    <source>
        <dbReference type="ARBA" id="ARBA00022452"/>
    </source>
</evidence>
<feature type="signal peptide" evidence="4">
    <location>
        <begin position="1"/>
        <end position="20"/>
    </location>
</feature>
<dbReference type="PANTHER" id="PTHR34597">
    <property type="entry name" value="SLR1661 PROTEIN"/>
    <property type="match status" value="1"/>
</dbReference>
<dbReference type="Pfam" id="PF08479">
    <property type="entry name" value="POTRA_2"/>
    <property type="match status" value="1"/>
</dbReference>
<keyword evidence="1" id="KW-0472">Membrane</keyword>
<gene>
    <name evidence="7" type="ORF">ADFLV_0728</name>
</gene>
<keyword evidence="4" id="KW-0732">Signal</keyword>
<dbReference type="Pfam" id="PF03865">
    <property type="entry name" value="ShlB"/>
    <property type="match status" value="1"/>
</dbReference>
<evidence type="ECO:0000313" key="8">
    <source>
        <dbReference type="Proteomes" id="UP000503313"/>
    </source>
</evidence>
<evidence type="ECO:0000256" key="2">
    <source>
        <dbReference type="ARBA" id="ARBA00022692"/>
    </source>
</evidence>
<dbReference type="Gene3D" id="2.40.160.50">
    <property type="entry name" value="membrane protein fhac: a member of the omp85/tpsb transporter family"/>
    <property type="match status" value="1"/>
</dbReference>
<feature type="domain" description="Haemolysin activator HlyB C-terminal" evidence="5">
    <location>
        <begin position="207"/>
        <end position="500"/>
    </location>
</feature>
<dbReference type="RefSeq" id="WP_129010525.1">
    <property type="nucleotide sequence ID" value="NZ_CP053835.1"/>
</dbReference>
<evidence type="ECO:0000256" key="3">
    <source>
        <dbReference type="ARBA" id="ARBA00023237"/>
    </source>
</evidence>
<feature type="domain" description="Polypeptide-transport-associated ShlB-type" evidence="6">
    <location>
        <begin position="69"/>
        <end position="144"/>
    </location>
</feature>
<name>A0AAE7E5X1_9BACT</name>
<keyword evidence="1" id="KW-1134">Transmembrane beta strand</keyword>
<dbReference type="EMBL" id="CP053835">
    <property type="protein sequence ID" value="QKF76777.1"/>
    <property type="molecule type" value="Genomic_DNA"/>
</dbReference>
<keyword evidence="8" id="KW-1185">Reference proteome</keyword>
<dbReference type="InterPro" id="IPR013686">
    <property type="entry name" value="Polypept-transport_assoc_ShlB"/>
</dbReference>
<dbReference type="PANTHER" id="PTHR34597:SF1">
    <property type="entry name" value="HEME_HEMOPEXIN TRANSPORTER PROTEIN HUXB"/>
    <property type="match status" value="1"/>
</dbReference>
<dbReference type="KEGG" id="adz:ADFLV_0728"/>
<dbReference type="AlphaFoldDB" id="A0AAE7E5X1"/>
<dbReference type="GO" id="GO:0008320">
    <property type="term" value="F:protein transmembrane transporter activity"/>
    <property type="evidence" value="ECO:0007669"/>
    <property type="project" value="TreeGrafter"/>
</dbReference>
<protein>
    <submittedName>
        <fullName evidence="7">Hemolysin secretion/activation protein, ShlB/FhaC/HecB family</fullName>
    </submittedName>
</protein>
<accession>A0AAE7E5X1</accession>
<keyword evidence="2" id="KW-0812">Transmembrane</keyword>
<dbReference type="InterPro" id="IPR051544">
    <property type="entry name" value="TPS_OM_transporter"/>
</dbReference>
<evidence type="ECO:0000259" key="6">
    <source>
        <dbReference type="Pfam" id="PF08479"/>
    </source>
</evidence>
<dbReference type="InterPro" id="IPR005565">
    <property type="entry name" value="Hemolysn_activator_HlyB_C"/>
</dbReference>
<proteinExistence type="predicted"/>
<evidence type="ECO:0000256" key="4">
    <source>
        <dbReference type="SAM" id="SignalP"/>
    </source>
</evidence>
<dbReference type="Gene3D" id="3.10.20.310">
    <property type="entry name" value="membrane protein fhac"/>
    <property type="match status" value="1"/>
</dbReference>
<dbReference type="Proteomes" id="UP000503313">
    <property type="component" value="Chromosome"/>
</dbReference>
<reference evidence="7 8" key="1">
    <citation type="submission" date="2020-05" db="EMBL/GenBank/DDBJ databases">
        <title>Complete genome sequencing of Campylobacter and Arcobacter type strains.</title>
        <authorList>
            <person name="Miller W.G."/>
            <person name="Yee E."/>
        </authorList>
    </citation>
    <scope>NUCLEOTIDE SEQUENCE [LARGE SCALE GENOMIC DNA]</scope>
    <source>
        <strain evidence="7 8">LMG 25694</strain>
    </source>
</reference>
<feature type="chain" id="PRO_5042031052" evidence="4">
    <location>
        <begin position="21"/>
        <end position="555"/>
    </location>
</feature>
<organism evidence="7 8">
    <name type="scientific">Arcobacter defluvii</name>
    <dbReference type="NCBI Taxonomy" id="873191"/>
    <lineage>
        <taxon>Bacteria</taxon>
        <taxon>Pseudomonadati</taxon>
        <taxon>Campylobacterota</taxon>
        <taxon>Epsilonproteobacteria</taxon>
        <taxon>Campylobacterales</taxon>
        <taxon>Arcobacteraceae</taxon>
        <taxon>Arcobacter</taxon>
    </lineage>
</organism>
<evidence type="ECO:0000259" key="5">
    <source>
        <dbReference type="Pfam" id="PF03865"/>
    </source>
</evidence>
<evidence type="ECO:0000313" key="7">
    <source>
        <dbReference type="EMBL" id="QKF76777.1"/>
    </source>
</evidence>
<dbReference type="GO" id="GO:0098046">
    <property type="term" value="C:type V protein secretion system complex"/>
    <property type="evidence" value="ECO:0007669"/>
    <property type="project" value="TreeGrafter"/>
</dbReference>